<dbReference type="InterPro" id="IPR006674">
    <property type="entry name" value="HD_domain"/>
</dbReference>
<dbReference type="SMART" id="SM00471">
    <property type="entry name" value="HDc"/>
    <property type="match status" value="1"/>
</dbReference>
<keyword evidence="2" id="KW-0479">Metal-binding</keyword>
<evidence type="ECO:0000256" key="3">
    <source>
        <dbReference type="ARBA" id="ARBA00022741"/>
    </source>
</evidence>
<feature type="domain" description="HD" evidence="7">
    <location>
        <begin position="18"/>
        <end position="133"/>
    </location>
</feature>
<dbReference type="Proteomes" id="UP000653358">
    <property type="component" value="Unassembled WGS sequence"/>
</dbReference>
<dbReference type="Pfam" id="PF01966">
    <property type="entry name" value="HD"/>
    <property type="match status" value="1"/>
</dbReference>
<dbReference type="SUPFAM" id="SSF109604">
    <property type="entry name" value="HD-domain/PDEase-like"/>
    <property type="match status" value="1"/>
</dbReference>
<dbReference type="InterPro" id="IPR005249">
    <property type="entry name" value="YqeK"/>
</dbReference>
<dbReference type="InterPro" id="IPR051094">
    <property type="entry name" value="Diverse_Catalytic_Enzymes"/>
</dbReference>
<keyword evidence="4" id="KW-0378">Hydrolase</keyword>
<dbReference type="Gene3D" id="1.10.3210.10">
    <property type="entry name" value="Hypothetical protein af1432"/>
    <property type="match status" value="1"/>
</dbReference>
<evidence type="ECO:0000313" key="9">
    <source>
        <dbReference type="Proteomes" id="UP000653358"/>
    </source>
</evidence>
<name>A0ABR6WNQ8_9FIRM</name>
<sequence length="196" mass="22104">MNWNEIESDLKNKLTNKRFLHTRNVVEAAKYLALKYGGDVEKASLAALLHDCAKYFSNDELLYYAENHHIKIDTVSHNDPQLLHGPVGAAVAKDLYGIVDKEIQDAICYHTTGRKDMTTLDKIIYLADFIEKGRTYPGVEAIRKTALLNLDKATMQAMTNSICHVAQMGSLIHKSTICARNDLIIKEIKKNKIESE</sequence>
<evidence type="ECO:0000259" key="7">
    <source>
        <dbReference type="PROSITE" id="PS51831"/>
    </source>
</evidence>
<organism evidence="8 9">
    <name type="scientific">Acetobacterium tundrae</name>
    <dbReference type="NCBI Taxonomy" id="132932"/>
    <lineage>
        <taxon>Bacteria</taxon>
        <taxon>Bacillati</taxon>
        <taxon>Bacillota</taxon>
        <taxon>Clostridia</taxon>
        <taxon>Eubacteriales</taxon>
        <taxon>Eubacteriaceae</taxon>
        <taxon>Acetobacterium</taxon>
    </lineage>
</organism>
<accession>A0ABR6WNQ8</accession>
<evidence type="ECO:0000256" key="5">
    <source>
        <dbReference type="ARBA" id="ARBA00023004"/>
    </source>
</evidence>
<dbReference type="NCBIfam" id="TIGR00488">
    <property type="entry name" value="bis(5'-nucleosyl)-tetraphosphatase (symmetrical) YqeK"/>
    <property type="match status" value="1"/>
</dbReference>
<evidence type="ECO:0000256" key="6">
    <source>
        <dbReference type="ARBA" id="ARBA00049417"/>
    </source>
</evidence>
<dbReference type="EC" id="3.6.1.41" evidence="1"/>
<protein>
    <recommendedName>
        <fullName evidence="1">bis(5'-nucleosyl)-tetraphosphatase (symmetrical)</fullName>
        <ecNumber evidence="1">3.6.1.41</ecNumber>
    </recommendedName>
</protein>
<dbReference type="InterPro" id="IPR003607">
    <property type="entry name" value="HD/PDEase_dom"/>
</dbReference>
<dbReference type="PANTHER" id="PTHR35795">
    <property type="entry name" value="SLR1885 PROTEIN"/>
    <property type="match status" value="1"/>
</dbReference>
<keyword evidence="3" id="KW-0547">Nucleotide-binding</keyword>
<evidence type="ECO:0000256" key="4">
    <source>
        <dbReference type="ARBA" id="ARBA00022801"/>
    </source>
</evidence>
<evidence type="ECO:0000313" key="8">
    <source>
        <dbReference type="EMBL" id="MBC3797974.1"/>
    </source>
</evidence>
<reference evidence="8 9" key="1">
    <citation type="journal article" date="2020" name="mSystems">
        <title>Defining Genomic and Predicted Metabolic Features of the Acetobacterium Genus.</title>
        <authorList>
            <person name="Ross D.E."/>
            <person name="Marshall C.W."/>
            <person name="Gulliver D."/>
            <person name="May H.D."/>
            <person name="Norman R.S."/>
        </authorList>
    </citation>
    <scope>NUCLEOTIDE SEQUENCE [LARGE SCALE GENOMIC DNA]</scope>
    <source>
        <strain evidence="8 9">DSM 9173</strain>
    </source>
</reference>
<dbReference type="CDD" id="cd00077">
    <property type="entry name" value="HDc"/>
    <property type="match status" value="1"/>
</dbReference>
<keyword evidence="5" id="KW-0408">Iron</keyword>
<comment type="catalytic activity">
    <reaction evidence="6">
        <text>P(1),P(4)-bis(5'-adenosyl) tetraphosphate + H2O = 2 ADP + 2 H(+)</text>
        <dbReference type="Rhea" id="RHEA:24252"/>
        <dbReference type="ChEBI" id="CHEBI:15377"/>
        <dbReference type="ChEBI" id="CHEBI:15378"/>
        <dbReference type="ChEBI" id="CHEBI:58141"/>
        <dbReference type="ChEBI" id="CHEBI:456216"/>
        <dbReference type="EC" id="3.6.1.41"/>
    </reaction>
</comment>
<comment type="caution">
    <text evidence="8">The sequence shown here is derived from an EMBL/GenBank/DDBJ whole genome shotgun (WGS) entry which is preliminary data.</text>
</comment>
<keyword evidence="9" id="KW-1185">Reference proteome</keyword>
<proteinExistence type="predicted"/>
<dbReference type="PANTHER" id="PTHR35795:SF1">
    <property type="entry name" value="BIS(5'-NUCLEOSYL)-TETRAPHOSPHATASE, SYMMETRICAL"/>
    <property type="match status" value="1"/>
</dbReference>
<dbReference type="RefSeq" id="WP_148604308.1">
    <property type="nucleotide sequence ID" value="NZ_RXYB01000013.1"/>
</dbReference>
<evidence type="ECO:0000256" key="1">
    <source>
        <dbReference type="ARBA" id="ARBA00012506"/>
    </source>
</evidence>
<evidence type="ECO:0000256" key="2">
    <source>
        <dbReference type="ARBA" id="ARBA00022723"/>
    </source>
</evidence>
<gene>
    <name evidence="8" type="ORF">GH807_13060</name>
</gene>
<dbReference type="PROSITE" id="PS51831">
    <property type="entry name" value="HD"/>
    <property type="match status" value="1"/>
</dbReference>
<dbReference type="EMBL" id="WJBB01000018">
    <property type="protein sequence ID" value="MBC3797974.1"/>
    <property type="molecule type" value="Genomic_DNA"/>
</dbReference>